<keyword evidence="2" id="KW-1185">Reference proteome</keyword>
<gene>
    <name evidence="1" type="ordered locus">MCP_2507</name>
</gene>
<reference evidence="1 2" key="1">
    <citation type="journal article" date="2007" name="Appl. Environ. Microbiol.">
        <title>Isolation of key methanogens for global methane emission from rice paddy fields: a novel isolate affiliated with the clone cluster rice cluster I.</title>
        <authorList>
            <person name="Sakai S."/>
            <person name="Imachi H."/>
            <person name="Sekiguchi Y."/>
            <person name="Ohashi A."/>
            <person name="Harada H."/>
            <person name="Kamagata Y."/>
        </authorList>
    </citation>
    <scope>NUCLEOTIDE SEQUENCE [LARGE SCALE GENOMIC DNA]</scope>
    <source>
        <strain evidence="2">DSM 17711 / JCM 13418 / NBRC 101707 / SANAE</strain>
    </source>
</reference>
<dbReference type="GeneID" id="8683213"/>
<proteinExistence type="predicted"/>
<dbReference type="AlphaFoldDB" id="D1Z1K7"/>
<dbReference type="RefSeq" id="WP_012901253.1">
    <property type="nucleotide sequence ID" value="NC_013665.1"/>
</dbReference>
<evidence type="ECO:0000313" key="2">
    <source>
        <dbReference type="Proteomes" id="UP000001882"/>
    </source>
</evidence>
<sequence length="60" mass="7143">MPLREGRLLDIYNVKARITKAYEAKSMGFDVMYYRRCGNVAPAVSRWVFDMKKEHWQSQT</sequence>
<dbReference type="Proteomes" id="UP000001882">
    <property type="component" value="Chromosome"/>
</dbReference>
<dbReference type="EMBL" id="AP011532">
    <property type="protein sequence ID" value="BAI62579.1"/>
    <property type="molecule type" value="Genomic_DNA"/>
</dbReference>
<dbReference type="InParanoid" id="D1Z1K7"/>
<protein>
    <submittedName>
        <fullName evidence="1">Uncharacterized protein</fullName>
    </submittedName>
</protein>
<accession>D1Z1K7</accession>
<dbReference type="OrthoDB" id="8079at2157"/>
<name>D1Z1K7_METPS</name>
<dbReference type="STRING" id="304371.MCP_2507"/>
<organism evidence="1 2">
    <name type="scientific">Methanocella paludicola (strain DSM 17711 / JCM 13418 / NBRC 101707 / SANAE)</name>
    <dbReference type="NCBI Taxonomy" id="304371"/>
    <lineage>
        <taxon>Archaea</taxon>
        <taxon>Methanobacteriati</taxon>
        <taxon>Methanobacteriota</taxon>
        <taxon>Stenosarchaea group</taxon>
        <taxon>Methanomicrobia</taxon>
        <taxon>Methanocellales</taxon>
        <taxon>Methanocellaceae</taxon>
        <taxon>Methanocella</taxon>
    </lineage>
</organism>
<reference evidence="2" key="3">
    <citation type="journal article" date="2011" name="PLoS ONE">
        <title>Genome sequence of a mesophilic hydrogenotrophic methanogen Methanocella paludicola, the first cultivated representative of the order Methanocellales.</title>
        <authorList>
            <person name="Sakai S."/>
            <person name="Takaki Y."/>
            <person name="Shimamura S."/>
            <person name="Sekine M."/>
            <person name="Tajima T."/>
            <person name="Kosugi H."/>
            <person name="Ichikawa N."/>
            <person name="Tasumi E."/>
            <person name="Hiraki A.T."/>
            <person name="Shimizu A."/>
            <person name="Kato Y."/>
            <person name="Nishiko R."/>
            <person name="Mori K."/>
            <person name="Fujita N."/>
            <person name="Imachi H."/>
            <person name="Takai K."/>
        </authorList>
    </citation>
    <scope>NUCLEOTIDE SEQUENCE [LARGE SCALE GENOMIC DNA]</scope>
    <source>
        <strain evidence="2">DSM 17711 / JCM 13418 / NBRC 101707 / SANAE</strain>
    </source>
</reference>
<reference evidence="1 2" key="2">
    <citation type="journal article" date="2008" name="Int. J. Syst. Evol. Microbiol.">
        <title>Methanocella paludicola gen. nov., sp. nov., a methane-producing archaeon, the first isolate of the lineage 'Rice Cluster I', and proposal of the new archaeal order Methanocellales ord. nov.</title>
        <authorList>
            <person name="Sakai S."/>
            <person name="Imachi H."/>
            <person name="Hanada S."/>
            <person name="Ohashi A."/>
            <person name="Harada H."/>
            <person name="Kamagata Y."/>
        </authorList>
    </citation>
    <scope>NUCLEOTIDE SEQUENCE [LARGE SCALE GENOMIC DNA]</scope>
    <source>
        <strain evidence="2">DSM 17711 / JCM 13418 / NBRC 101707 / SANAE</strain>
    </source>
</reference>
<dbReference type="KEGG" id="mpd:MCP_2507"/>
<evidence type="ECO:0000313" key="1">
    <source>
        <dbReference type="EMBL" id="BAI62579.1"/>
    </source>
</evidence>